<proteinExistence type="predicted"/>
<gene>
    <name evidence="2" type="ORF">SDC9_147475</name>
</gene>
<name>A0A645EEF8_9ZZZZ</name>
<feature type="compositionally biased region" description="Polar residues" evidence="1">
    <location>
        <begin position="65"/>
        <end position="80"/>
    </location>
</feature>
<accession>A0A645EEF8</accession>
<evidence type="ECO:0000313" key="2">
    <source>
        <dbReference type="EMBL" id="MPN00281.1"/>
    </source>
</evidence>
<organism evidence="2">
    <name type="scientific">bioreactor metagenome</name>
    <dbReference type="NCBI Taxonomy" id="1076179"/>
    <lineage>
        <taxon>unclassified sequences</taxon>
        <taxon>metagenomes</taxon>
        <taxon>ecological metagenomes</taxon>
    </lineage>
</organism>
<protein>
    <submittedName>
        <fullName evidence="2">Uncharacterized protein</fullName>
    </submittedName>
</protein>
<dbReference type="EMBL" id="VSSQ01046308">
    <property type="protein sequence ID" value="MPN00281.1"/>
    <property type="molecule type" value="Genomic_DNA"/>
</dbReference>
<dbReference type="AlphaFoldDB" id="A0A645EEF8"/>
<feature type="region of interest" description="Disordered" evidence="1">
    <location>
        <begin position="57"/>
        <end position="90"/>
    </location>
</feature>
<reference evidence="2" key="1">
    <citation type="submission" date="2019-08" db="EMBL/GenBank/DDBJ databases">
        <authorList>
            <person name="Kucharzyk K."/>
            <person name="Murdoch R.W."/>
            <person name="Higgins S."/>
            <person name="Loffler F."/>
        </authorList>
    </citation>
    <scope>NUCLEOTIDE SEQUENCE</scope>
</reference>
<sequence>MQRFHLFLVLVQRAVGVDFNLDRTAGVLLGQLLELLGSLALGRILCHDVAELDHDRVSGHGSRRQAGSDQTQKQCTNLHLTSPPVEKPTH</sequence>
<evidence type="ECO:0000256" key="1">
    <source>
        <dbReference type="SAM" id="MobiDB-lite"/>
    </source>
</evidence>
<comment type="caution">
    <text evidence="2">The sequence shown here is derived from an EMBL/GenBank/DDBJ whole genome shotgun (WGS) entry which is preliminary data.</text>
</comment>